<proteinExistence type="inferred from homology"/>
<dbReference type="Gene3D" id="3.40.50.720">
    <property type="entry name" value="NAD(P)-binding Rossmann-like Domain"/>
    <property type="match status" value="1"/>
</dbReference>
<comment type="cofactor">
    <cofactor evidence="2 11">
        <name>NAD(+)</name>
        <dbReference type="ChEBI" id="CHEBI:57540"/>
    </cofactor>
</comment>
<evidence type="ECO:0000313" key="14">
    <source>
        <dbReference type="Proteomes" id="UP000665020"/>
    </source>
</evidence>
<evidence type="ECO:0000256" key="8">
    <source>
        <dbReference type="ARBA" id="ARBA00023144"/>
    </source>
</evidence>
<dbReference type="InterPro" id="IPR001509">
    <property type="entry name" value="Epimerase_deHydtase"/>
</dbReference>
<name>A0A8A7KB80_9FIRM</name>
<dbReference type="InterPro" id="IPR005886">
    <property type="entry name" value="UDP_G4E"/>
</dbReference>
<keyword evidence="7 11" id="KW-0520">NAD</keyword>
<comment type="subunit">
    <text evidence="11">Homodimer.</text>
</comment>
<evidence type="ECO:0000256" key="5">
    <source>
        <dbReference type="ARBA" id="ARBA00013189"/>
    </source>
</evidence>
<dbReference type="PANTHER" id="PTHR43725">
    <property type="entry name" value="UDP-GLUCOSE 4-EPIMERASE"/>
    <property type="match status" value="1"/>
</dbReference>
<keyword evidence="9 11" id="KW-0413">Isomerase</keyword>
<evidence type="ECO:0000256" key="10">
    <source>
        <dbReference type="ARBA" id="ARBA00023277"/>
    </source>
</evidence>
<dbReference type="EMBL" id="CP046640">
    <property type="protein sequence ID" value="QTL97345.1"/>
    <property type="molecule type" value="Genomic_DNA"/>
</dbReference>
<evidence type="ECO:0000256" key="6">
    <source>
        <dbReference type="ARBA" id="ARBA00018569"/>
    </source>
</evidence>
<reference evidence="13" key="1">
    <citation type="submission" date="2019-12" db="EMBL/GenBank/DDBJ databases">
        <authorList>
            <person name="zhang j."/>
            <person name="sun C.M."/>
        </authorList>
    </citation>
    <scope>NUCLEOTIDE SEQUENCE</scope>
    <source>
        <strain evidence="13">NS-1</strain>
    </source>
</reference>
<evidence type="ECO:0000256" key="3">
    <source>
        <dbReference type="ARBA" id="ARBA00004947"/>
    </source>
</evidence>
<dbReference type="Pfam" id="PF01370">
    <property type="entry name" value="Epimerase"/>
    <property type="match status" value="1"/>
</dbReference>
<protein>
    <recommendedName>
        <fullName evidence="6 11">UDP-glucose 4-epimerase</fullName>
        <ecNumber evidence="5 11">5.1.3.2</ecNumber>
    </recommendedName>
</protein>
<feature type="domain" description="NAD-dependent epimerase/dehydratase" evidence="12">
    <location>
        <begin position="3"/>
        <end position="251"/>
    </location>
</feature>
<dbReference type="GO" id="GO:0003978">
    <property type="term" value="F:UDP-glucose 4-epimerase activity"/>
    <property type="evidence" value="ECO:0007669"/>
    <property type="project" value="UniProtKB-UniRule"/>
</dbReference>
<evidence type="ECO:0000256" key="7">
    <source>
        <dbReference type="ARBA" id="ARBA00023027"/>
    </source>
</evidence>
<comment type="catalytic activity">
    <reaction evidence="1 11">
        <text>UDP-alpha-D-glucose = UDP-alpha-D-galactose</text>
        <dbReference type="Rhea" id="RHEA:22168"/>
        <dbReference type="ChEBI" id="CHEBI:58885"/>
        <dbReference type="ChEBI" id="CHEBI:66914"/>
        <dbReference type="EC" id="5.1.3.2"/>
    </reaction>
</comment>
<dbReference type="Gene3D" id="3.90.25.10">
    <property type="entry name" value="UDP-galactose 4-epimerase, domain 1"/>
    <property type="match status" value="1"/>
</dbReference>
<dbReference type="Proteomes" id="UP000665020">
    <property type="component" value="Chromosome"/>
</dbReference>
<dbReference type="InterPro" id="IPR036291">
    <property type="entry name" value="NAD(P)-bd_dom_sf"/>
</dbReference>
<dbReference type="UniPathway" id="UPA00214"/>
<evidence type="ECO:0000259" key="12">
    <source>
        <dbReference type="Pfam" id="PF01370"/>
    </source>
</evidence>
<organism evidence="13 14">
    <name type="scientific">Iocasia fonsfrigidae</name>
    <dbReference type="NCBI Taxonomy" id="2682810"/>
    <lineage>
        <taxon>Bacteria</taxon>
        <taxon>Bacillati</taxon>
        <taxon>Bacillota</taxon>
        <taxon>Clostridia</taxon>
        <taxon>Halanaerobiales</taxon>
        <taxon>Halanaerobiaceae</taxon>
        <taxon>Iocasia</taxon>
    </lineage>
</organism>
<dbReference type="PANTHER" id="PTHR43725:SF53">
    <property type="entry name" value="UDP-ARABINOSE 4-EPIMERASE 1"/>
    <property type="match status" value="1"/>
</dbReference>
<dbReference type="KEGG" id="ifn:GM661_04765"/>
<comment type="pathway">
    <text evidence="3 11">Carbohydrate metabolism; galactose metabolism.</text>
</comment>
<evidence type="ECO:0000256" key="11">
    <source>
        <dbReference type="RuleBase" id="RU366046"/>
    </source>
</evidence>
<accession>A0A8A7KB80</accession>
<dbReference type="RefSeq" id="WP_230868976.1">
    <property type="nucleotide sequence ID" value="NZ_CP046640.1"/>
</dbReference>
<evidence type="ECO:0000256" key="2">
    <source>
        <dbReference type="ARBA" id="ARBA00001911"/>
    </source>
</evidence>
<evidence type="ECO:0000256" key="9">
    <source>
        <dbReference type="ARBA" id="ARBA00023235"/>
    </source>
</evidence>
<dbReference type="SUPFAM" id="SSF51735">
    <property type="entry name" value="NAD(P)-binding Rossmann-fold domains"/>
    <property type="match status" value="1"/>
</dbReference>
<dbReference type="EC" id="5.1.3.2" evidence="5 11"/>
<comment type="similarity">
    <text evidence="4 11">Belongs to the NAD(P)-dependent epimerase/dehydratase family.</text>
</comment>
<dbReference type="NCBIfam" id="TIGR01179">
    <property type="entry name" value="galE"/>
    <property type="match status" value="1"/>
</dbReference>
<evidence type="ECO:0000256" key="1">
    <source>
        <dbReference type="ARBA" id="ARBA00000083"/>
    </source>
</evidence>
<dbReference type="CDD" id="cd05247">
    <property type="entry name" value="UDP_G4E_1_SDR_e"/>
    <property type="match status" value="1"/>
</dbReference>
<keyword evidence="8" id="KW-0299">Galactose metabolism</keyword>
<keyword evidence="10 11" id="KW-0119">Carbohydrate metabolism</keyword>
<evidence type="ECO:0000313" key="13">
    <source>
        <dbReference type="EMBL" id="QTL97345.1"/>
    </source>
</evidence>
<dbReference type="AlphaFoldDB" id="A0A8A7KB80"/>
<sequence>MNILVTGGAGYIGSHVAKKLNNIGHHVVVYDNLVKGHREAVLTAKFVKGDLADKKLLNEVMQSEEIEAVVHLAAHSIVGESMEKPGKYFQNNLSNGLNLLEVMVSNNVAYLVFSSTAAVYGEPQEVPITEDHPTNPASTYGDSKLFFEKILERYQQIHGLKYVSLRYFNAAGADHSGEIGEAHSPETHLIPIVLQKALGIRDKLYIFGDDYPSRDGSCIRDYIHVEDLADAHILALDGLIDGMDSRIYNLGNGEGYSVKEVIETASALIGKEIEAEIGPRRAGDPAVLVASSQKIREELGWKPKYAALETIIETAWKWHKGGGFNGND</sequence>
<keyword evidence="14" id="KW-1185">Reference proteome</keyword>
<dbReference type="GO" id="GO:0033499">
    <property type="term" value="P:galactose catabolic process via UDP-galactose, Leloir pathway"/>
    <property type="evidence" value="ECO:0007669"/>
    <property type="project" value="TreeGrafter"/>
</dbReference>
<gene>
    <name evidence="13" type="primary">galE</name>
    <name evidence="13" type="ORF">GM661_04765</name>
</gene>
<evidence type="ECO:0000256" key="4">
    <source>
        <dbReference type="ARBA" id="ARBA00007637"/>
    </source>
</evidence>